<dbReference type="AlphaFoldDB" id="A0A3D0KJQ5"/>
<reference evidence="2" key="1">
    <citation type="journal article" date="2018" name="Nat. Biotechnol.">
        <title>A standardized bacterial taxonomy based on genome phylogeny substantially revises the tree of life.</title>
        <authorList>
            <person name="Parks D.H."/>
            <person name="Chuvochina M."/>
            <person name="Waite D.W."/>
            <person name="Rinke C."/>
            <person name="Skarshewski A."/>
            <person name="Chaumeil P.A."/>
            <person name="Hugenholtz P."/>
        </authorList>
    </citation>
    <scope>NUCLEOTIDE SEQUENCE [LARGE SCALE GENOMIC DNA]</scope>
    <source>
        <strain evidence="2">UBA11284</strain>
    </source>
</reference>
<proteinExistence type="predicted"/>
<keyword evidence="1" id="KW-1133">Transmembrane helix</keyword>
<keyword evidence="1" id="KW-0812">Transmembrane</keyword>
<evidence type="ECO:0000313" key="2">
    <source>
        <dbReference type="EMBL" id="HCA03744.1"/>
    </source>
</evidence>
<dbReference type="EMBL" id="DOTR01000096">
    <property type="protein sequence ID" value="HCA03744.1"/>
    <property type="molecule type" value="Genomic_DNA"/>
</dbReference>
<evidence type="ECO:0000256" key="1">
    <source>
        <dbReference type="SAM" id="Phobius"/>
    </source>
</evidence>
<organism evidence="2">
    <name type="scientific">Halomonas campaniensis</name>
    <dbReference type="NCBI Taxonomy" id="213554"/>
    <lineage>
        <taxon>Bacteria</taxon>
        <taxon>Pseudomonadati</taxon>
        <taxon>Pseudomonadota</taxon>
        <taxon>Gammaproteobacteria</taxon>
        <taxon>Oceanospirillales</taxon>
        <taxon>Halomonadaceae</taxon>
        <taxon>Halomonas</taxon>
    </lineage>
</organism>
<sequence length="113" mass="13059">MKYFKFLIYFFMLMVLAVGLLMLAYALFMKYSSTGTGCNNLSYEEIKSTIDGFHNDFPQVFTMSGFRMQEGFEYIDGDSGDLILQSFETDSGYYRAEITCDGGIDIDPWYNER</sequence>
<accession>A0A3D0KJQ5</accession>
<feature type="transmembrane region" description="Helical" evidence="1">
    <location>
        <begin position="6"/>
        <end position="28"/>
    </location>
</feature>
<keyword evidence="1" id="KW-0472">Membrane</keyword>
<gene>
    <name evidence="2" type="ORF">DEO68_16625</name>
</gene>
<name>A0A3D0KJQ5_9GAMM</name>
<protein>
    <submittedName>
        <fullName evidence="2">Uncharacterized protein</fullName>
    </submittedName>
</protein>
<comment type="caution">
    <text evidence="2">The sequence shown here is derived from an EMBL/GenBank/DDBJ whole genome shotgun (WGS) entry which is preliminary data.</text>
</comment>